<dbReference type="AlphaFoldDB" id="A0A014NCW9"/>
<evidence type="ECO:0000313" key="1">
    <source>
        <dbReference type="EMBL" id="EXU77223.1"/>
    </source>
</evidence>
<keyword evidence="2" id="KW-1185">Reference proteome</keyword>
<dbReference type="EMBL" id="JFHN01000015">
    <property type="protein sequence ID" value="EXU77223.1"/>
    <property type="molecule type" value="Genomic_DNA"/>
</dbReference>
<dbReference type="PATRIC" id="fig|69222.5.peg.222"/>
<dbReference type="Proteomes" id="UP000019918">
    <property type="component" value="Unassembled WGS sequence"/>
</dbReference>
<name>A0A014NCW9_9GAMM</name>
<gene>
    <name evidence="1" type="ORF">BG55_01020</name>
</gene>
<comment type="caution">
    <text evidence="1">The sequence shown here is derived from an EMBL/GenBank/DDBJ whole genome shotgun (WGS) entry which is preliminary data.</text>
</comment>
<protein>
    <submittedName>
        <fullName evidence="1">Uncharacterized protein</fullName>
    </submittedName>
</protein>
<proteinExistence type="predicted"/>
<dbReference type="STRING" id="69222.BG55_01020"/>
<reference evidence="1 2" key="1">
    <citation type="submission" date="2014-02" db="EMBL/GenBank/DDBJ databases">
        <title>Draft genome of Erwinia mallotivora strain BT-MARDI, a papaya dieback pathogen.</title>
        <authorList>
            <person name="Redzuan R."/>
            <person name="Abu Bakar N."/>
            <person name="Badrun R."/>
            <person name="Mohd Raih M.F."/>
            <person name="Rozano L."/>
            <person name="Mat Amin N."/>
        </authorList>
    </citation>
    <scope>NUCLEOTIDE SEQUENCE [LARGE SCALE GENOMIC DNA]</scope>
    <source>
        <strain evidence="1 2">BT-MARDI</strain>
    </source>
</reference>
<evidence type="ECO:0000313" key="2">
    <source>
        <dbReference type="Proteomes" id="UP000019918"/>
    </source>
</evidence>
<accession>A0A014NCW9</accession>
<dbReference type="RefSeq" id="WP_034933312.1">
    <property type="nucleotide sequence ID" value="NZ_JFHN01000015.1"/>
</dbReference>
<organism evidence="1 2">
    <name type="scientific">Erwinia mallotivora</name>
    <dbReference type="NCBI Taxonomy" id="69222"/>
    <lineage>
        <taxon>Bacteria</taxon>
        <taxon>Pseudomonadati</taxon>
        <taxon>Pseudomonadota</taxon>
        <taxon>Gammaproteobacteria</taxon>
        <taxon>Enterobacterales</taxon>
        <taxon>Erwiniaceae</taxon>
        <taxon>Erwinia</taxon>
    </lineage>
</organism>
<dbReference type="OrthoDB" id="6609095at2"/>
<sequence>MIRFTSTALRPLLSQAGAIQRPLILERGPDLYLRVPDDSRPGEWLKAHADGCDPRMDADWSANSAALIPDCKFSFKTFIAHNLCDDVLEKHHDLLMMPFTGEVTRALTLHKETRPPQVVYVPVGEFRDRIAWLYDQSLRHYHACVNDVERINWRSQALHVLDQVIRLDAKRAKPTDREMFARAVESVRGRISMVKPDGSVRHFR</sequence>